<keyword evidence="3" id="KW-0813">Transport</keyword>
<dbReference type="InterPro" id="IPR051313">
    <property type="entry name" value="Bact_iron-sidero_bind"/>
</dbReference>
<reference evidence="6 7" key="1">
    <citation type="submission" date="2011-12" db="EMBL/GenBank/DDBJ databases">
        <title>Whole genome shotgun sequence of Gordonia effusa NBRC 100432.</title>
        <authorList>
            <person name="Yoshida I."/>
            <person name="Takarada H."/>
            <person name="Hosoyama A."/>
            <person name="Tsuchikane K."/>
            <person name="Katsumata H."/>
            <person name="Yamazaki S."/>
            <person name="Fujita N."/>
        </authorList>
    </citation>
    <scope>NUCLEOTIDE SEQUENCE [LARGE SCALE GENOMIC DNA]</scope>
    <source>
        <strain evidence="6 7">NBRC 100432</strain>
    </source>
</reference>
<evidence type="ECO:0000259" key="5">
    <source>
        <dbReference type="PROSITE" id="PS50983"/>
    </source>
</evidence>
<gene>
    <name evidence="6" type="ORF">GOEFS_132_00640</name>
</gene>
<proteinExistence type="inferred from homology"/>
<protein>
    <submittedName>
        <fullName evidence="6">Putative ABC transporter substrate binding protein</fullName>
    </submittedName>
</protein>
<dbReference type="GO" id="GO:1901678">
    <property type="term" value="P:iron coordination entity transport"/>
    <property type="evidence" value="ECO:0007669"/>
    <property type="project" value="UniProtKB-ARBA"/>
</dbReference>
<dbReference type="SUPFAM" id="SSF53807">
    <property type="entry name" value="Helical backbone' metal receptor"/>
    <property type="match status" value="1"/>
</dbReference>
<dbReference type="STRING" id="1077974.GOEFS_132_00640"/>
<comment type="similarity">
    <text evidence="2">Belongs to the bacterial solute-binding protein 8 family.</text>
</comment>
<dbReference type="PANTHER" id="PTHR30532:SF25">
    <property type="entry name" value="IRON(III) DICITRATE-BINDING PERIPLASMIC PROTEIN"/>
    <property type="match status" value="1"/>
</dbReference>
<sequence length="342" mass="35320">MLRTSSPSHKARPARAGRTTLRIALAGVVAVGVLSGCGEEPPLTTPDGKLISTSTTRIADVNVVSADRDFARTCLAPTAPDAGKSDVARIVVTDPALLDAVCGLGIGPKVVAVTAPAGSVPTYLGPQLTGVPAIGASPDAAAVTAAKPDVVLTTPNTAASAKAFRSAKVVSIAPGPWQDRFRSVATALARTQAGDGLLDEFETEAKKTGRRMDAPHSEVSLVRFGANSESIAGTDSFGGQILSLVGVARPAGQRSPQQSTLTDKTFKNADGDLILVSFQGDAGLAHGKEVLLSDRWLDMGAPTWKRVMIVNDDVWYRSSGLAAAWLVLNDIKGSLDGNSAQF</sequence>
<dbReference type="PROSITE" id="PS50983">
    <property type="entry name" value="FE_B12_PBP"/>
    <property type="match status" value="1"/>
</dbReference>
<dbReference type="InterPro" id="IPR002491">
    <property type="entry name" value="ABC_transptr_periplasmic_BD"/>
</dbReference>
<dbReference type="OrthoDB" id="9793175at2"/>
<name>H0R6Y2_9ACTN</name>
<dbReference type="AlphaFoldDB" id="H0R6Y2"/>
<dbReference type="EMBL" id="BAEH01000132">
    <property type="protein sequence ID" value="GAB20833.1"/>
    <property type="molecule type" value="Genomic_DNA"/>
</dbReference>
<dbReference type="eggNOG" id="COG0614">
    <property type="taxonomic scope" value="Bacteria"/>
</dbReference>
<dbReference type="Proteomes" id="UP000035034">
    <property type="component" value="Unassembled WGS sequence"/>
</dbReference>
<evidence type="ECO:0000256" key="2">
    <source>
        <dbReference type="ARBA" id="ARBA00008814"/>
    </source>
</evidence>
<dbReference type="Pfam" id="PF01497">
    <property type="entry name" value="Peripla_BP_2"/>
    <property type="match status" value="1"/>
</dbReference>
<evidence type="ECO:0000313" key="7">
    <source>
        <dbReference type="Proteomes" id="UP000035034"/>
    </source>
</evidence>
<evidence type="ECO:0000256" key="4">
    <source>
        <dbReference type="ARBA" id="ARBA00022729"/>
    </source>
</evidence>
<keyword evidence="4" id="KW-0732">Signal</keyword>
<organism evidence="6 7">
    <name type="scientific">Gordonia effusa NBRC 100432</name>
    <dbReference type="NCBI Taxonomy" id="1077974"/>
    <lineage>
        <taxon>Bacteria</taxon>
        <taxon>Bacillati</taxon>
        <taxon>Actinomycetota</taxon>
        <taxon>Actinomycetes</taxon>
        <taxon>Mycobacteriales</taxon>
        <taxon>Gordoniaceae</taxon>
        <taxon>Gordonia</taxon>
    </lineage>
</organism>
<evidence type="ECO:0000256" key="3">
    <source>
        <dbReference type="ARBA" id="ARBA00022448"/>
    </source>
</evidence>
<dbReference type="GO" id="GO:0030288">
    <property type="term" value="C:outer membrane-bounded periplasmic space"/>
    <property type="evidence" value="ECO:0007669"/>
    <property type="project" value="TreeGrafter"/>
</dbReference>
<feature type="domain" description="Fe/B12 periplasmic-binding" evidence="5">
    <location>
        <begin position="89"/>
        <end position="339"/>
    </location>
</feature>
<comment type="caution">
    <text evidence="6">The sequence shown here is derived from an EMBL/GenBank/DDBJ whole genome shotgun (WGS) entry which is preliminary data.</text>
</comment>
<comment type="subcellular location">
    <subcellularLocation>
        <location evidence="1">Cell envelope</location>
    </subcellularLocation>
</comment>
<dbReference type="PANTHER" id="PTHR30532">
    <property type="entry name" value="IRON III DICITRATE-BINDING PERIPLASMIC PROTEIN"/>
    <property type="match status" value="1"/>
</dbReference>
<evidence type="ECO:0000313" key="6">
    <source>
        <dbReference type="EMBL" id="GAB20833.1"/>
    </source>
</evidence>
<dbReference type="RefSeq" id="WP_007320168.1">
    <property type="nucleotide sequence ID" value="NZ_BAEH01000132.1"/>
</dbReference>
<dbReference type="Gene3D" id="3.40.50.1980">
    <property type="entry name" value="Nitrogenase molybdenum iron protein domain"/>
    <property type="match status" value="2"/>
</dbReference>
<keyword evidence="7" id="KW-1185">Reference proteome</keyword>
<accession>H0R6Y2</accession>
<evidence type="ECO:0000256" key="1">
    <source>
        <dbReference type="ARBA" id="ARBA00004196"/>
    </source>
</evidence>